<dbReference type="Gene3D" id="3.40.50.720">
    <property type="entry name" value="NAD(P)-binding Rossmann-like Domain"/>
    <property type="match status" value="2"/>
</dbReference>
<dbReference type="EC" id="1.1.1.79" evidence="5"/>
<gene>
    <name evidence="5" type="primary">ghrB_1</name>
    <name evidence="5" type="ORF">NCTC7807_01000</name>
</gene>
<evidence type="ECO:0000313" key="5">
    <source>
        <dbReference type="EMBL" id="SUO94691.1"/>
    </source>
</evidence>
<feature type="domain" description="D-isomer specific 2-hydroxyacid dehydrogenase NAD-binding" evidence="4">
    <location>
        <begin position="126"/>
        <end position="293"/>
    </location>
</feature>
<dbReference type="RefSeq" id="WP_100454477.1">
    <property type="nucleotide sequence ID" value="NZ_UHID01000001.1"/>
</dbReference>
<reference evidence="5 6" key="1">
    <citation type="submission" date="2018-06" db="EMBL/GenBank/DDBJ databases">
        <authorList>
            <consortium name="Pathogen Informatics"/>
            <person name="Doyle S."/>
        </authorList>
    </citation>
    <scope>NUCLEOTIDE SEQUENCE [LARGE SCALE GENOMIC DNA]</scope>
    <source>
        <strain evidence="5 6">NCTC7807</strain>
    </source>
</reference>
<keyword evidence="2" id="KW-0520">NAD</keyword>
<evidence type="ECO:0000313" key="6">
    <source>
        <dbReference type="Proteomes" id="UP000254150"/>
    </source>
</evidence>
<dbReference type="InterPro" id="IPR029753">
    <property type="entry name" value="D-isomer_DH_CS"/>
</dbReference>
<dbReference type="SUPFAM" id="SSF52283">
    <property type="entry name" value="Formate/glycerate dehydrogenase catalytic domain-like"/>
    <property type="match status" value="1"/>
</dbReference>
<dbReference type="PROSITE" id="PS00671">
    <property type="entry name" value="D_2_HYDROXYACID_DH_3"/>
    <property type="match status" value="1"/>
</dbReference>
<dbReference type="CDD" id="cd05300">
    <property type="entry name" value="2-Hacid_dh_1"/>
    <property type="match status" value="1"/>
</dbReference>
<dbReference type="InterPro" id="IPR006140">
    <property type="entry name" value="D-isomer_DH_NAD-bd"/>
</dbReference>
<name>A0A380MSK0_STRGR</name>
<dbReference type="InterPro" id="IPR036291">
    <property type="entry name" value="NAD(P)-bd_dom_sf"/>
</dbReference>
<feature type="region of interest" description="Disordered" evidence="3">
    <location>
        <begin position="1"/>
        <end position="26"/>
    </location>
</feature>
<dbReference type="PANTHER" id="PTHR43333">
    <property type="entry name" value="2-HACID_DH_C DOMAIN-CONTAINING PROTEIN"/>
    <property type="match status" value="1"/>
</dbReference>
<dbReference type="GO" id="GO:0030267">
    <property type="term" value="F:glyoxylate reductase (NADPH) activity"/>
    <property type="evidence" value="ECO:0007669"/>
    <property type="project" value="UniProtKB-EC"/>
</dbReference>
<protein>
    <submittedName>
        <fullName evidence="5">NAD-binding protein</fullName>
        <ecNumber evidence="5">1.1.1.79</ecNumber>
    </submittedName>
</protein>
<dbReference type="Proteomes" id="UP000254150">
    <property type="component" value="Unassembled WGS sequence"/>
</dbReference>
<proteinExistence type="predicted"/>
<sequence length="334" mass="35338">MGFPHVSDEALPPPPSPGRSAGPTLLVLDADPPPRLESLAGRARVLHADASSLASLLPEADVLLVWDFLSDAVREAWPGPGPRPGWVHTASAGADRLICPELVASDTVVTNARGVFDQPIAEYVAALVLAFAKDLPRTLELGAAREWRHRETRRVAGTRACVVGSGPIGRAISRVLTALGVHVSVVGRTARNGIHGQEELDALLAASDWVVCAAPLTEETRGLFDAGRFARMRESAYFVNIGRGAHVVEADLAGALAAGRIAGAALDVFATEPLPASSPLWAAPGLVVSPHMSGDTVGWRDDLGEQFLELYALWEAGRPLRNVVDKERGYVPGH</sequence>
<dbReference type="EMBL" id="UHID01000001">
    <property type="protein sequence ID" value="SUO94691.1"/>
    <property type="molecule type" value="Genomic_DNA"/>
</dbReference>
<dbReference type="SUPFAM" id="SSF51735">
    <property type="entry name" value="NAD(P)-binding Rossmann-fold domains"/>
    <property type="match status" value="1"/>
</dbReference>
<dbReference type="Pfam" id="PF02826">
    <property type="entry name" value="2-Hacid_dh_C"/>
    <property type="match status" value="1"/>
</dbReference>
<dbReference type="GeneID" id="95068637"/>
<accession>A0A380MSK0</accession>
<evidence type="ECO:0000256" key="1">
    <source>
        <dbReference type="ARBA" id="ARBA00023002"/>
    </source>
</evidence>
<evidence type="ECO:0000256" key="3">
    <source>
        <dbReference type="SAM" id="MobiDB-lite"/>
    </source>
</evidence>
<dbReference type="AlphaFoldDB" id="A0A380MSK0"/>
<keyword evidence="1 5" id="KW-0560">Oxidoreductase</keyword>
<evidence type="ECO:0000259" key="4">
    <source>
        <dbReference type="Pfam" id="PF02826"/>
    </source>
</evidence>
<evidence type="ECO:0000256" key="2">
    <source>
        <dbReference type="ARBA" id="ARBA00023027"/>
    </source>
</evidence>
<organism evidence="5 6">
    <name type="scientific">Streptomyces griseus</name>
    <dbReference type="NCBI Taxonomy" id="1911"/>
    <lineage>
        <taxon>Bacteria</taxon>
        <taxon>Bacillati</taxon>
        <taxon>Actinomycetota</taxon>
        <taxon>Actinomycetes</taxon>
        <taxon>Kitasatosporales</taxon>
        <taxon>Streptomycetaceae</taxon>
        <taxon>Streptomyces</taxon>
    </lineage>
</organism>
<dbReference type="PANTHER" id="PTHR43333:SF1">
    <property type="entry name" value="D-ISOMER SPECIFIC 2-HYDROXYACID DEHYDROGENASE NAD-BINDING DOMAIN-CONTAINING PROTEIN"/>
    <property type="match status" value="1"/>
</dbReference>
<dbReference type="GO" id="GO:0051287">
    <property type="term" value="F:NAD binding"/>
    <property type="evidence" value="ECO:0007669"/>
    <property type="project" value="InterPro"/>
</dbReference>